<name>A0ABN3PPQ5_9ACTN</name>
<proteinExistence type="predicted"/>
<comment type="caution">
    <text evidence="1">The sequence shown here is derived from an EMBL/GenBank/DDBJ whole genome shotgun (WGS) entry which is preliminary data.</text>
</comment>
<dbReference type="Proteomes" id="UP001501509">
    <property type="component" value="Unassembled WGS sequence"/>
</dbReference>
<reference evidence="1 2" key="1">
    <citation type="journal article" date="2019" name="Int. J. Syst. Evol. Microbiol.">
        <title>The Global Catalogue of Microorganisms (GCM) 10K type strain sequencing project: providing services to taxonomists for standard genome sequencing and annotation.</title>
        <authorList>
            <consortium name="The Broad Institute Genomics Platform"/>
            <consortium name="The Broad Institute Genome Sequencing Center for Infectious Disease"/>
            <person name="Wu L."/>
            <person name="Ma J."/>
        </authorList>
    </citation>
    <scope>NUCLEOTIDE SEQUENCE [LARGE SCALE GENOMIC DNA]</scope>
    <source>
        <strain evidence="1 2">JCM 6833</strain>
    </source>
</reference>
<evidence type="ECO:0000313" key="1">
    <source>
        <dbReference type="EMBL" id="GAA2596582.1"/>
    </source>
</evidence>
<evidence type="ECO:0008006" key="3">
    <source>
        <dbReference type="Google" id="ProtNLM"/>
    </source>
</evidence>
<gene>
    <name evidence="1" type="ORF">GCM10010411_32550</name>
</gene>
<dbReference type="RefSeq" id="WP_344541719.1">
    <property type="nucleotide sequence ID" value="NZ_BAAATD010000004.1"/>
</dbReference>
<keyword evidence="2" id="KW-1185">Reference proteome</keyword>
<dbReference type="EMBL" id="BAAATD010000004">
    <property type="protein sequence ID" value="GAA2596582.1"/>
    <property type="molecule type" value="Genomic_DNA"/>
</dbReference>
<evidence type="ECO:0000313" key="2">
    <source>
        <dbReference type="Proteomes" id="UP001501509"/>
    </source>
</evidence>
<protein>
    <recommendedName>
        <fullName evidence="3">Transposase</fullName>
    </recommendedName>
</protein>
<organism evidence="1 2">
    <name type="scientific">Actinomadura fulvescens</name>
    <dbReference type="NCBI Taxonomy" id="46160"/>
    <lineage>
        <taxon>Bacteria</taxon>
        <taxon>Bacillati</taxon>
        <taxon>Actinomycetota</taxon>
        <taxon>Actinomycetes</taxon>
        <taxon>Streptosporangiales</taxon>
        <taxon>Thermomonosporaceae</taxon>
        <taxon>Actinomadura</taxon>
    </lineage>
</organism>
<accession>A0ABN3PPQ5</accession>
<sequence>MGPSKPIDRIARRAEGASKHLLQPDPVRGPVVTTIFMWRVTECLGYQAIADRLNAGLDWRDVIACERLATAKKRAVQRDNIA</sequence>